<proteinExistence type="predicted"/>
<dbReference type="EMBL" id="AP025516">
    <property type="protein sequence ID" value="BDD88291.1"/>
    <property type="molecule type" value="Genomic_DNA"/>
</dbReference>
<protein>
    <submittedName>
        <fullName evidence="1">Uncharacterized protein</fullName>
    </submittedName>
</protein>
<name>A0ABN6M5W8_9BACT</name>
<gene>
    <name evidence="1" type="ORF">DPPLL_26560</name>
</gene>
<evidence type="ECO:0000313" key="2">
    <source>
        <dbReference type="Proteomes" id="UP000830055"/>
    </source>
</evidence>
<reference evidence="1 2" key="1">
    <citation type="submission" date="2022-01" db="EMBL/GenBank/DDBJ databases">
        <title>Desulfofustis limnae sp. nov., a novel mesophilic sulfate-reducing bacterium isolated from marsh soil.</title>
        <authorList>
            <person name="Watanabe M."/>
            <person name="Takahashi A."/>
            <person name="Kojima H."/>
            <person name="Fukui M."/>
        </authorList>
    </citation>
    <scope>NUCLEOTIDE SEQUENCE [LARGE SCALE GENOMIC DNA]</scope>
    <source>
        <strain evidence="1 2">PPLL</strain>
    </source>
</reference>
<organism evidence="1 2">
    <name type="scientific">Desulfofustis limnaeus</name>
    <dbReference type="NCBI Taxonomy" id="2740163"/>
    <lineage>
        <taxon>Bacteria</taxon>
        <taxon>Pseudomonadati</taxon>
        <taxon>Thermodesulfobacteriota</taxon>
        <taxon>Desulfobulbia</taxon>
        <taxon>Desulfobulbales</taxon>
        <taxon>Desulfocapsaceae</taxon>
        <taxon>Desulfofustis</taxon>
    </lineage>
</organism>
<evidence type="ECO:0000313" key="1">
    <source>
        <dbReference type="EMBL" id="BDD88291.1"/>
    </source>
</evidence>
<dbReference type="Proteomes" id="UP000830055">
    <property type="component" value="Chromosome"/>
</dbReference>
<sequence length="99" mass="10822">MAEQKHSEGWVWVIVSDKADGGHYLGLHNEENDMDFIPAFVSREAASDCFLSLPRQPGGKYEIQAIHLDELTVDAGKNGFAVALVDGDGRIVDHNGENV</sequence>
<dbReference type="RefSeq" id="WP_284151668.1">
    <property type="nucleotide sequence ID" value="NZ_AP025516.1"/>
</dbReference>
<keyword evidence="2" id="KW-1185">Reference proteome</keyword>
<accession>A0ABN6M5W8</accession>